<keyword evidence="1" id="KW-0472">Membrane</keyword>
<feature type="transmembrane region" description="Helical" evidence="1">
    <location>
        <begin position="344"/>
        <end position="362"/>
    </location>
</feature>
<gene>
    <name evidence="2" type="ORF">A3843_11925</name>
</gene>
<keyword evidence="1" id="KW-0812">Transmembrane</keyword>
<dbReference type="AlphaFoldDB" id="A0A1U7JGG5"/>
<evidence type="ECO:0000313" key="3">
    <source>
        <dbReference type="Proteomes" id="UP000185783"/>
    </source>
</evidence>
<feature type="transmembrane region" description="Helical" evidence="1">
    <location>
        <begin position="308"/>
        <end position="332"/>
    </location>
</feature>
<accession>A0A1U7JGG5</accession>
<name>A0A1U7JGG5_9HYPH</name>
<feature type="transmembrane region" description="Helical" evidence="1">
    <location>
        <begin position="437"/>
        <end position="463"/>
    </location>
</feature>
<dbReference type="EMBL" id="LVVZ01000018">
    <property type="protein sequence ID" value="OKL43846.1"/>
    <property type="molecule type" value="Genomic_DNA"/>
</dbReference>
<keyword evidence="3" id="KW-1185">Reference proteome</keyword>
<dbReference type="Proteomes" id="UP000185783">
    <property type="component" value="Unassembled WGS sequence"/>
</dbReference>
<dbReference type="RefSeq" id="WP_028481468.1">
    <property type="nucleotide sequence ID" value="NZ_LVVZ01000018.1"/>
</dbReference>
<comment type="caution">
    <text evidence="2">The sequence shown here is derived from an EMBL/GenBank/DDBJ whole genome shotgun (WGS) entry which is preliminary data.</text>
</comment>
<sequence>MERFGVGYLEERKLVKRTSGLTAGIVSLVLVLAVFYGTWWIFHDPRGLMRMYTPYVGYMYCRWWLIMMIWMVYIFDYWPFRRSWLNTAHPVLKGLVLTAVSALILVTLIKGFFEGLLGNYGLAYFNPEQLEKLPGITSFFAIEYASLAILMFAAIASWLSPAWVVAMENAPWEKLKQPVRGLTILLVTFFLSTIVYFITMHSHMGILYQPWQSFTSIAPPYWENFADTVSGNFHIAWIMCCTVVIWLVETIWQRYPFNLIKNAWARRFAMFFGIIAIALALNFFLYFAQELTWGEAVRGTRREFSPDWRWLHVGEMAIFWLVPALALSFYFDNWPRKYSMPVNVAVRTVISIVGAVLLYIVYYKTSHLFLGTQKGFSHPQQFPMIPMIWLVNIMLVHHWFMDNWPMWKMVPKTQEEIDQDHAAAAAELEAEKPTRSYGWGVGAGVVAGVAVYFVVVAILPAAYSAITIIN</sequence>
<keyword evidence="1" id="KW-1133">Transmembrane helix</keyword>
<feature type="transmembrane region" description="Helical" evidence="1">
    <location>
        <begin position="179"/>
        <end position="198"/>
    </location>
</feature>
<evidence type="ECO:0008006" key="4">
    <source>
        <dbReference type="Google" id="ProtNLM"/>
    </source>
</evidence>
<evidence type="ECO:0000313" key="2">
    <source>
        <dbReference type="EMBL" id="OKL43846.1"/>
    </source>
</evidence>
<protein>
    <recommendedName>
        <fullName evidence="4">Amino acid transporter, AAT family</fullName>
    </recommendedName>
</protein>
<reference evidence="2 3" key="1">
    <citation type="submission" date="2016-03" db="EMBL/GenBank/DDBJ databases">
        <title>Genome sequence of Nesiotobacter sp. nov., a moderately halophilic alphaproteobacterium isolated from the Yellow Sea, China.</title>
        <authorList>
            <person name="Zhang G."/>
            <person name="Zhang R."/>
        </authorList>
    </citation>
    <scope>NUCLEOTIDE SEQUENCE [LARGE SCALE GENOMIC DNA]</scope>
    <source>
        <strain evidence="2 3">WB1-6</strain>
    </source>
</reference>
<organism evidence="2 3">
    <name type="scientific">Pseudovibrio exalbescens</name>
    <dbReference type="NCBI Taxonomy" id="197461"/>
    <lineage>
        <taxon>Bacteria</taxon>
        <taxon>Pseudomonadati</taxon>
        <taxon>Pseudomonadota</taxon>
        <taxon>Alphaproteobacteria</taxon>
        <taxon>Hyphomicrobiales</taxon>
        <taxon>Stappiaceae</taxon>
        <taxon>Pseudovibrio</taxon>
    </lineage>
</organism>
<dbReference type="STRING" id="197461.A3843_11925"/>
<feature type="transmembrane region" description="Helical" evidence="1">
    <location>
        <begin position="229"/>
        <end position="248"/>
    </location>
</feature>
<feature type="transmembrane region" description="Helical" evidence="1">
    <location>
        <begin position="382"/>
        <end position="400"/>
    </location>
</feature>
<feature type="transmembrane region" description="Helical" evidence="1">
    <location>
        <begin position="21"/>
        <end position="42"/>
    </location>
</feature>
<evidence type="ECO:0000256" key="1">
    <source>
        <dbReference type="SAM" id="Phobius"/>
    </source>
</evidence>
<feature type="transmembrane region" description="Helical" evidence="1">
    <location>
        <begin position="268"/>
        <end position="288"/>
    </location>
</feature>
<feature type="transmembrane region" description="Helical" evidence="1">
    <location>
        <begin position="133"/>
        <end position="159"/>
    </location>
</feature>
<feature type="transmembrane region" description="Helical" evidence="1">
    <location>
        <begin position="92"/>
        <end position="113"/>
    </location>
</feature>
<feature type="transmembrane region" description="Helical" evidence="1">
    <location>
        <begin position="62"/>
        <end position="80"/>
    </location>
</feature>
<proteinExistence type="predicted"/>